<feature type="region of interest" description="Disordered" evidence="1">
    <location>
        <begin position="143"/>
        <end position="275"/>
    </location>
</feature>
<protein>
    <submittedName>
        <fullName evidence="2">Uncharacterized protein</fullName>
    </submittedName>
</protein>
<proteinExistence type="predicted"/>
<dbReference type="Proteomes" id="UP000250358">
    <property type="component" value="Unassembled WGS sequence"/>
</dbReference>
<accession>A0A2X1AVK1</accession>
<feature type="region of interest" description="Disordered" evidence="1">
    <location>
        <begin position="67"/>
        <end position="106"/>
    </location>
</feature>
<reference evidence="2 3" key="1">
    <citation type="submission" date="2018-06" db="EMBL/GenBank/DDBJ databases">
        <authorList>
            <consortium name="Pathogen Informatics"/>
            <person name="Doyle S."/>
        </authorList>
    </citation>
    <scope>NUCLEOTIDE SEQUENCE [LARGE SCALE GENOMIC DNA]</scope>
    <source>
        <strain evidence="2 3">NCTC11165</strain>
    </source>
</reference>
<feature type="compositionally biased region" description="Low complexity" evidence="1">
    <location>
        <begin position="187"/>
        <end position="197"/>
    </location>
</feature>
<sequence length="275" mass="28648">MTVRNPAVARPLIRPWRATRRHRACELPPPARGEGTRMAAAPFGGRLEGWAERRADARSVMCITVSTPTDAPRGRASTSSGQAPVLSATPGARGGRGPACDRPPGTVRVTPATLTGTSLTDGSNAPSLGSIGFLLGAAYRPSGYLRPRKQPAPVGWRAGRRRRRSPASPPFASWTARRAPPDAPLGSRPRPAAATDAARSDKNPAPSAPAARKVAGLTSPPCDGTSAGWHGGEVGRAERGWRRGKGGKLPGLGLGRCASSSFSPCGRRWRPKADG</sequence>
<organism evidence="2 3">
    <name type="scientific">Brevundimonas diminuta</name>
    <name type="common">Pseudomonas diminuta</name>
    <dbReference type="NCBI Taxonomy" id="293"/>
    <lineage>
        <taxon>Bacteria</taxon>
        <taxon>Pseudomonadati</taxon>
        <taxon>Pseudomonadota</taxon>
        <taxon>Alphaproteobacteria</taxon>
        <taxon>Caulobacterales</taxon>
        <taxon>Caulobacteraceae</taxon>
        <taxon>Brevundimonas</taxon>
    </lineage>
</organism>
<dbReference type="EMBL" id="UAQM01000001">
    <property type="protein sequence ID" value="SPU42574.1"/>
    <property type="molecule type" value="Genomic_DNA"/>
</dbReference>
<gene>
    <name evidence="2" type="ORF">NCTC11165_00723</name>
</gene>
<dbReference type="AlphaFoldDB" id="A0A2X1AVK1"/>
<evidence type="ECO:0000256" key="1">
    <source>
        <dbReference type="SAM" id="MobiDB-lite"/>
    </source>
</evidence>
<evidence type="ECO:0000313" key="3">
    <source>
        <dbReference type="Proteomes" id="UP000250358"/>
    </source>
</evidence>
<evidence type="ECO:0000313" key="2">
    <source>
        <dbReference type="EMBL" id="SPU42574.1"/>
    </source>
</evidence>
<name>A0A2X1AVK1_BREDI</name>